<dbReference type="InterPro" id="IPR015925">
    <property type="entry name" value="Ryanodine_IP3_receptor"/>
</dbReference>
<feature type="domain" description="Ion transport" evidence="6">
    <location>
        <begin position="759"/>
        <end position="887"/>
    </location>
</feature>
<dbReference type="EMBL" id="QUTE01008569">
    <property type="protein sequence ID" value="RHZ23929.1"/>
    <property type="molecule type" value="Genomic_DNA"/>
</dbReference>
<gene>
    <name evidence="7" type="ORF">DYB31_011124</name>
</gene>
<dbReference type="Pfam" id="PF00520">
    <property type="entry name" value="Ion_trans"/>
    <property type="match status" value="1"/>
</dbReference>
<organism evidence="7 8">
    <name type="scientific">Aphanomyces astaci</name>
    <name type="common">Crayfish plague agent</name>
    <dbReference type="NCBI Taxonomy" id="112090"/>
    <lineage>
        <taxon>Eukaryota</taxon>
        <taxon>Sar</taxon>
        <taxon>Stramenopiles</taxon>
        <taxon>Oomycota</taxon>
        <taxon>Saprolegniomycetes</taxon>
        <taxon>Saprolegniales</taxon>
        <taxon>Verrucalvaceae</taxon>
        <taxon>Aphanomyces</taxon>
    </lineage>
</organism>
<dbReference type="PANTHER" id="PTHR13715:SF99">
    <property type="entry name" value="INOSITOL 1,4,5-TRISPHOSPHATE RECEPTOR-LIKE PROTEIN A"/>
    <property type="match status" value="1"/>
</dbReference>
<feature type="transmembrane region" description="Helical" evidence="5">
    <location>
        <begin position="698"/>
        <end position="716"/>
    </location>
</feature>
<reference evidence="7 8" key="1">
    <citation type="submission" date="2018-08" db="EMBL/GenBank/DDBJ databases">
        <title>Aphanomyces genome sequencing and annotation.</title>
        <authorList>
            <person name="Minardi D."/>
            <person name="Oidtmann B."/>
            <person name="Van Der Giezen M."/>
            <person name="Studholme D.J."/>
        </authorList>
    </citation>
    <scope>NUCLEOTIDE SEQUENCE [LARGE SCALE GENOMIC DNA]</scope>
    <source>
        <strain evidence="7 8">197901</strain>
    </source>
</reference>
<feature type="transmembrane region" description="Helical" evidence="5">
    <location>
        <begin position="636"/>
        <end position="657"/>
    </location>
</feature>
<evidence type="ECO:0000256" key="1">
    <source>
        <dbReference type="ARBA" id="ARBA00004141"/>
    </source>
</evidence>
<feature type="transmembrane region" description="Helical" evidence="5">
    <location>
        <begin position="772"/>
        <end position="794"/>
    </location>
</feature>
<evidence type="ECO:0000313" key="7">
    <source>
        <dbReference type="EMBL" id="RHZ23929.1"/>
    </source>
</evidence>
<dbReference type="InterPro" id="IPR005821">
    <property type="entry name" value="Ion_trans_dom"/>
</dbReference>
<dbReference type="Proteomes" id="UP000266196">
    <property type="component" value="Unassembled WGS sequence"/>
</dbReference>
<dbReference type="PANTHER" id="PTHR13715">
    <property type="entry name" value="RYANODINE RECEPTOR AND IP3 RECEPTOR"/>
    <property type="match status" value="1"/>
</dbReference>
<proteinExistence type="predicted"/>
<feature type="transmembrane region" description="Helical" evidence="5">
    <location>
        <begin position="550"/>
        <end position="571"/>
    </location>
</feature>
<feature type="transmembrane region" description="Helical" evidence="5">
    <location>
        <begin position="722"/>
        <end position="739"/>
    </location>
</feature>
<evidence type="ECO:0000256" key="4">
    <source>
        <dbReference type="ARBA" id="ARBA00023136"/>
    </source>
</evidence>
<keyword evidence="4 5" id="KW-0472">Membrane</keyword>
<feature type="transmembrane region" description="Helical" evidence="5">
    <location>
        <begin position="606"/>
        <end position="627"/>
    </location>
</feature>
<accession>A0A397FAS1</accession>
<comment type="caution">
    <text evidence="7">The sequence shown here is derived from an EMBL/GenBank/DDBJ whole genome shotgun (WGS) entry which is preliminary data.</text>
</comment>
<feature type="transmembrane region" description="Helical" evidence="5">
    <location>
        <begin position="857"/>
        <end position="879"/>
    </location>
</feature>
<keyword evidence="3 5" id="KW-1133">Transmembrane helix</keyword>
<dbReference type="GO" id="GO:0006816">
    <property type="term" value="P:calcium ion transport"/>
    <property type="evidence" value="ECO:0007669"/>
    <property type="project" value="InterPro"/>
</dbReference>
<dbReference type="AlphaFoldDB" id="A0A397FAS1"/>
<dbReference type="VEuPathDB" id="FungiDB:H257_07908"/>
<evidence type="ECO:0000256" key="5">
    <source>
        <dbReference type="SAM" id="Phobius"/>
    </source>
</evidence>
<dbReference type="Gene3D" id="1.10.287.70">
    <property type="match status" value="1"/>
</dbReference>
<keyword evidence="2 5" id="KW-0812">Transmembrane</keyword>
<sequence>MTSVEMTSLTRNVDRKVYTPLDETKPAAADRALVDMIVSLKDLVDRNLLANKDVDSTTDTLTLLLSINGVLRDAREAIESLVDKQSTDKWVISFDAETYAKKLMYAEKQFDELLEDAVKADVAELLVQLIRHSLHDEASLVLLYELTAGGSVAVQNALYYAIIDAQPAVLAYLLTHLENDSANIVAILQQLCVYHHSQWQALMRVPAGPDRPSFLNFILANIAAVSAKSDVAHVISWLDFLCETCQGPSVENQLHIASSDQAIAVVRDIVLDVIAFDSASDAQTIRVQRSAAEVLLTLMEGRVDGDVHVRLAALFPVAAVVDKLQLHYRAIQHKLYSPSRRSLMQHTLSLTKSLLHSSSKDELQRHLREFRAAINLLRIVTHVLHDKTTDADATEAAAFETFRTAWHDALANGKVHTAVRFFQDQLVSIEVARNGATFTSYFLRPATAQYFNETLQTKLIDEMDIGSEGALDVLTSEVAKSVHVLDVEEELAVIQGLNKTPFYSIMNKWHVWLRKNMLRLCFYINFVMLLCVRVDNSTMVDIHQANMRSGLWVVGALGFVLLGFCAVLWLYHVLTTFCFNYCKQHVSPLKLSFTTSAEYWTNTLHAFAPFAVYLEFFVAIFVVIFYMDMVTTTTKILAAGSFLWLFGAFLQGVRHASGLFRFTVNTDKAAASNVVLNFVSFWYNVVYDTLLSGSVITFGAYTLCAICGLGLSIPAVTQYFDAGPWGLMFFGFPLVDILATNEQLRFIVRDDYDDENLLGRVATAMHSNMGKLGVTAVFGAIMIYIFSLVGFFLLQAELESEDHTVSHCSTLLQCYTTYIRYGLLSGGGIGDYISSTLNHELEFDNPERYFERLVYDMAFFVVVITLFLNMIQGIIIDAFTSVREQTETKAALKRERCLVCNRSRSAIELEGVESGLLNNFARHTQDEHNFFHYFFYIQHVTAKDPKDLNGIESYVVDKLKTQDMTWIPRV</sequence>
<evidence type="ECO:0000313" key="8">
    <source>
        <dbReference type="Proteomes" id="UP000266196"/>
    </source>
</evidence>
<comment type="subcellular location">
    <subcellularLocation>
        <location evidence="1">Membrane</location>
        <topology evidence="1">Multi-pass membrane protein</topology>
    </subcellularLocation>
</comment>
<dbReference type="GO" id="GO:0005216">
    <property type="term" value="F:monoatomic ion channel activity"/>
    <property type="evidence" value="ECO:0007669"/>
    <property type="project" value="InterPro"/>
</dbReference>
<evidence type="ECO:0000256" key="2">
    <source>
        <dbReference type="ARBA" id="ARBA00022692"/>
    </source>
</evidence>
<protein>
    <recommendedName>
        <fullName evidence="6">Ion transport domain-containing protein</fullName>
    </recommendedName>
</protein>
<evidence type="ECO:0000256" key="3">
    <source>
        <dbReference type="ARBA" id="ARBA00022989"/>
    </source>
</evidence>
<dbReference type="GO" id="GO:0016020">
    <property type="term" value="C:membrane"/>
    <property type="evidence" value="ECO:0007669"/>
    <property type="project" value="UniProtKB-SubCell"/>
</dbReference>
<evidence type="ECO:0000259" key="6">
    <source>
        <dbReference type="Pfam" id="PF00520"/>
    </source>
</evidence>
<name>A0A397FAS1_APHAT</name>